<keyword evidence="4" id="KW-0804">Transcription</keyword>
<dbReference type="InterPro" id="IPR007627">
    <property type="entry name" value="RNA_pol_sigma70_r2"/>
</dbReference>
<dbReference type="PANTHER" id="PTHR43133:SF46">
    <property type="entry name" value="RNA POLYMERASE SIGMA-70 FACTOR ECF SUBFAMILY"/>
    <property type="match status" value="1"/>
</dbReference>
<evidence type="ECO:0000256" key="2">
    <source>
        <dbReference type="ARBA" id="ARBA00023015"/>
    </source>
</evidence>
<dbReference type="Pfam" id="PF04542">
    <property type="entry name" value="Sigma70_r2"/>
    <property type="match status" value="1"/>
</dbReference>
<keyword evidence="8" id="KW-1185">Reference proteome</keyword>
<name>A0A419VY87_9BACT</name>
<dbReference type="InterPro" id="IPR013324">
    <property type="entry name" value="RNA_pol_sigma_r3/r4-like"/>
</dbReference>
<organism evidence="7 8">
    <name type="scientific">Mangrovibacterium diazotrophicum</name>
    <dbReference type="NCBI Taxonomy" id="1261403"/>
    <lineage>
        <taxon>Bacteria</taxon>
        <taxon>Pseudomonadati</taxon>
        <taxon>Bacteroidota</taxon>
        <taxon>Bacteroidia</taxon>
        <taxon>Marinilabiliales</taxon>
        <taxon>Prolixibacteraceae</taxon>
        <taxon>Mangrovibacterium</taxon>
    </lineage>
</organism>
<dbReference type="OrthoDB" id="9782991at2"/>
<evidence type="ECO:0000313" key="8">
    <source>
        <dbReference type="Proteomes" id="UP000283387"/>
    </source>
</evidence>
<gene>
    <name evidence="7" type="ORF">BC643_3334</name>
</gene>
<dbReference type="EMBL" id="RAPN01000002">
    <property type="protein sequence ID" value="RKD88191.1"/>
    <property type="molecule type" value="Genomic_DNA"/>
</dbReference>
<dbReference type="InterPro" id="IPR014327">
    <property type="entry name" value="RNA_pol_sigma70_bacteroid"/>
</dbReference>
<evidence type="ECO:0000256" key="3">
    <source>
        <dbReference type="ARBA" id="ARBA00023082"/>
    </source>
</evidence>
<dbReference type="Gene3D" id="1.10.1740.10">
    <property type="match status" value="1"/>
</dbReference>
<dbReference type="NCBIfam" id="TIGR02985">
    <property type="entry name" value="Sig70_bacteroi1"/>
    <property type="match status" value="1"/>
</dbReference>
<keyword evidence="2" id="KW-0805">Transcription regulation</keyword>
<evidence type="ECO:0000256" key="1">
    <source>
        <dbReference type="ARBA" id="ARBA00010641"/>
    </source>
</evidence>
<proteinExistence type="inferred from homology"/>
<evidence type="ECO:0000313" key="7">
    <source>
        <dbReference type="EMBL" id="RKD88191.1"/>
    </source>
</evidence>
<dbReference type="InterPro" id="IPR036388">
    <property type="entry name" value="WH-like_DNA-bd_sf"/>
</dbReference>
<dbReference type="SUPFAM" id="SSF88659">
    <property type="entry name" value="Sigma3 and sigma4 domains of RNA polymerase sigma factors"/>
    <property type="match status" value="1"/>
</dbReference>
<dbReference type="InterPro" id="IPR013325">
    <property type="entry name" value="RNA_pol_sigma_r2"/>
</dbReference>
<comment type="similarity">
    <text evidence="1">Belongs to the sigma-70 factor family. ECF subfamily.</text>
</comment>
<dbReference type="PANTHER" id="PTHR43133">
    <property type="entry name" value="RNA POLYMERASE ECF-TYPE SIGMA FACTO"/>
    <property type="match status" value="1"/>
</dbReference>
<dbReference type="GO" id="GO:0016987">
    <property type="term" value="F:sigma factor activity"/>
    <property type="evidence" value="ECO:0007669"/>
    <property type="project" value="UniProtKB-KW"/>
</dbReference>
<sequence>MVNPDDQLFVRIRNNDYFSFNQVFHKYYGRLCAYSSRYTGNREVSEDIVQELFIKLWDNRKRLIVREKLAAYLFKSVRNSSLNYLRAEKSKQHAIEQLSDQPELQDTEVSKEEEFMNFVNECIDQLPERSRQVFIMSRLDGVKLNDISDQLGTSVKTVKNQIWKSMQYLKTCLENKRVF</sequence>
<dbReference type="InterPro" id="IPR039425">
    <property type="entry name" value="RNA_pol_sigma-70-like"/>
</dbReference>
<protein>
    <submittedName>
        <fullName evidence="7">RNA polymerase sigma-70 factor (ECF subfamily)</fullName>
    </submittedName>
</protein>
<reference evidence="7 8" key="1">
    <citation type="submission" date="2018-09" db="EMBL/GenBank/DDBJ databases">
        <title>Genomic Encyclopedia of Archaeal and Bacterial Type Strains, Phase II (KMG-II): from individual species to whole genera.</title>
        <authorList>
            <person name="Goeker M."/>
        </authorList>
    </citation>
    <scope>NUCLEOTIDE SEQUENCE [LARGE SCALE GENOMIC DNA]</scope>
    <source>
        <strain evidence="7 8">DSM 27148</strain>
    </source>
</reference>
<dbReference type="GO" id="GO:0006352">
    <property type="term" value="P:DNA-templated transcription initiation"/>
    <property type="evidence" value="ECO:0007669"/>
    <property type="project" value="InterPro"/>
</dbReference>
<evidence type="ECO:0000256" key="4">
    <source>
        <dbReference type="ARBA" id="ARBA00023163"/>
    </source>
</evidence>
<dbReference type="InterPro" id="IPR014284">
    <property type="entry name" value="RNA_pol_sigma-70_dom"/>
</dbReference>
<dbReference type="RefSeq" id="WP_120274374.1">
    <property type="nucleotide sequence ID" value="NZ_RAPN01000002.1"/>
</dbReference>
<evidence type="ECO:0000259" key="6">
    <source>
        <dbReference type="Pfam" id="PF08281"/>
    </source>
</evidence>
<feature type="domain" description="RNA polymerase sigma-70 region 2" evidence="5">
    <location>
        <begin position="24"/>
        <end position="89"/>
    </location>
</feature>
<evidence type="ECO:0000259" key="5">
    <source>
        <dbReference type="Pfam" id="PF04542"/>
    </source>
</evidence>
<dbReference type="Pfam" id="PF08281">
    <property type="entry name" value="Sigma70_r4_2"/>
    <property type="match status" value="1"/>
</dbReference>
<dbReference type="Proteomes" id="UP000283387">
    <property type="component" value="Unassembled WGS sequence"/>
</dbReference>
<dbReference type="InterPro" id="IPR013249">
    <property type="entry name" value="RNA_pol_sigma70_r4_t2"/>
</dbReference>
<accession>A0A419VY87</accession>
<keyword evidence="3" id="KW-0731">Sigma factor</keyword>
<feature type="domain" description="RNA polymerase sigma factor 70 region 4 type 2" evidence="6">
    <location>
        <begin position="121"/>
        <end position="162"/>
    </location>
</feature>
<dbReference type="NCBIfam" id="TIGR02937">
    <property type="entry name" value="sigma70-ECF"/>
    <property type="match status" value="1"/>
</dbReference>
<dbReference type="AlphaFoldDB" id="A0A419VY87"/>
<dbReference type="Gene3D" id="1.10.10.10">
    <property type="entry name" value="Winged helix-like DNA-binding domain superfamily/Winged helix DNA-binding domain"/>
    <property type="match status" value="1"/>
</dbReference>
<dbReference type="GO" id="GO:0003677">
    <property type="term" value="F:DNA binding"/>
    <property type="evidence" value="ECO:0007669"/>
    <property type="project" value="InterPro"/>
</dbReference>
<dbReference type="SUPFAM" id="SSF88946">
    <property type="entry name" value="Sigma2 domain of RNA polymerase sigma factors"/>
    <property type="match status" value="1"/>
</dbReference>
<comment type="caution">
    <text evidence="7">The sequence shown here is derived from an EMBL/GenBank/DDBJ whole genome shotgun (WGS) entry which is preliminary data.</text>
</comment>